<evidence type="ECO:0000256" key="8">
    <source>
        <dbReference type="RuleBase" id="RU363041"/>
    </source>
</evidence>
<feature type="transmembrane region" description="Helical" evidence="8">
    <location>
        <begin position="35"/>
        <end position="54"/>
    </location>
</feature>
<dbReference type="PANTHER" id="PTHR30269">
    <property type="entry name" value="TRANSMEMBRANE PROTEIN YFCA"/>
    <property type="match status" value="1"/>
</dbReference>
<protein>
    <recommendedName>
        <fullName evidence="8">Probable membrane transporter protein</fullName>
    </recommendedName>
</protein>
<feature type="transmembrane region" description="Helical" evidence="8">
    <location>
        <begin position="170"/>
        <end position="192"/>
    </location>
</feature>
<keyword evidence="3" id="KW-0813">Transport</keyword>
<dbReference type="Proteomes" id="UP000640485">
    <property type="component" value="Unassembled WGS sequence"/>
</dbReference>
<name>A0A934SCE0_9RHOB</name>
<keyword evidence="4 8" id="KW-1003">Cell membrane</keyword>
<dbReference type="GO" id="GO:0005886">
    <property type="term" value="C:plasma membrane"/>
    <property type="evidence" value="ECO:0007669"/>
    <property type="project" value="UniProtKB-SubCell"/>
</dbReference>
<dbReference type="InterPro" id="IPR052017">
    <property type="entry name" value="TSUP"/>
</dbReference>
<evidence type="ECO:0000256" key="4">
    <source>
        <dbReference type="ARBA" id="ARBA00022475"/>
    </source>
</evidence>
<feature type="transmembrane region" description="Helical" evidence="8">
    <location>
        <begin position="132"/>
        <end position="158"/>
    </location>
</feature>
<dbReference type="InterPro" id="IPR002781">
    <property type="entry name" value="TM_pro_TauE-like"/>
</dbReference>
<evidence type="ECO:0000256" key="2">
    <source>
        <dbReference type="ARBA" id="ARBA00009142"/>
    </source>
</evidence>
<dbReference type="Pfam" id="PF01925">
    <property type="entry name" value="TauE"/>
    <property type="match status" value="1"/>
</dbReference>
<feature type="transmembrane region" description="Helical" evidence="8">
    <location>
        <begin position="100"/>
        <end position="120"/>
    </location>
</feature>
<feature type="transmembrane region" description="Helical" evidence="8">
    <location>
        <begin position="74"/>
        <end position="93"/>
    </location>
</feature>
<evidence type="ECO:0000256" key="1">
    <source>
        <dbReference type="ARBA" id="ARBA00004651"/>
    </source>
</evidence>
<organism evidence="9 10">
    <name type="scientific">Paracoccus caeni</name>
    <dbReference type="NCBI Taxonomy" id="657651"/>
    <lineage>
        <taxon>Bacteria</taxon>
        <taxon>Pseudomonadati</taxon>
        <taxon>Pseudomonadota</taxon>
        <taxon>Alphaproteobacteria</taxon>
        <taxon>Rhodobacterales</taxon>
        <taxon>Paracoccaceae</taxon>
        <taxon>Paracoccus</taxon>
    </lineage>
</organism>
<sequence length="247" mass="25387">MTDPSLLIAITLVFVAAGMVKGALGLGLPTIGMGLLGLFVSPATAAGLLLLPSFLTNAWQALDGRDTAMLLRRLSPMLAAIFVSTLAFSPLLARGDAGIAAFWLGVALAAYGISGLINWHPTFPPKAEPWTGIVIGTATGLVTGATGVFVLPAVPYLTGIGMQRDRLVQAMGMSFTVSTLALGLGLFLNGAVTASAGWGSVAAILPALLGMKLGAMLRARISATTFRRLFFLLLMGLGLHAILRGLG</sequence>
<proteinExistence type="inferred from homology"/>
<keyword evidence="5 8" id="KW-0812">Transmembrane</keyword>
<comment type="subcellular location">
    <subcellularLocation>
        <location evidence="1 8">Cell membrane</location>
        <topology evidence="1 8">Multi-pass membrane protein</topology>
    </subcellularLocation>
</comment>
<evidence type="ECO:0000256" key="3">
    <source>
        <dbReference type="ARBA" id="ARBA00022448"/>
    </source>
</evidence>
<evidence type="ECO:0000256" key="6">
    <source>
        <dbReference type="ARBA" id="ARBA00022989"/>
    </source>
</evidence>
<accession>A0A934SCE0</accession>
<keyword evidence="6 8" id="KW-1133">Transmembrane helix</keyword>
<feature type="transmembrane region" description="Helical" evidence="8">
    <location>
        <begin position="229"/>
        <end position="246"/>
    </location>
</feature>
<keyword evidence="7 8" id="KW-0472">Membrane</keyword>
<feature type="transmembrane region" description="Helical" evidence="8">
    <location>
        <begin position="6"/>
        <end position="28"/>
    </location>
</feature>
<evidence type="ECO:0000256" key="5">
    <source>
        <dbReference type="ARBA" id="ARBA00022692"/>
    </source>
</evidence>
<keyword evidence="10" id="KW-1185">Reference proteome</keyword>
<feature type="transmembrane region" description="Helical" evidence="8">
    <location>
        <begin position="198"/>
        <end position="217"/>
    </location>
</feature>
<dbReference type="RefSeq" id="WP_200683418.1">
    <property type="nucleotide sequence ID" value="NZ_JAEPRQ010000001.1"/>
</dbReference>
<dbReference type="AlphaFoldDB" id="A0A934SCE0"/>
<dbReference type="PANTHER" id="PTHR30269:SF32">
    <property type="entry name" value="MEMBRANE TRANSPORTER PROTEIN-RELATED"/>
    <property type="match status" value="1"/>
</dbReference>
<evidence type="ECO:0000313" key="9">
    <source>
        <dbReference type="EMBL" id="MBK4214719.1"/>
    </source>
</evidence>
<evidence type="ECO:0000256" key="7">
    <source>
        <dbReference type="ARBA" id="ARBA00023136"/>
    </source>
</evidence>
<comment type="caution">
    <text evidence="9">The sequence shown here is derived from an EMBL/GenBank/DDBJ whole genome shotgun (WGS) entry which is preliminary data.</text>
</comment>
<comment type="similarity">
    <text evidence="2 8">Belongs to the 4-toluene sulfonate uptake permease (TSUP) (TC 2.A.102) family.</text>
</comment>
<reference evidence="9" key="1">
    <citation type="submission" date="2021-01" db="EMBL/GenBank/DDBJ databases">
        <title>Paracoccus amoyensis sp. nov., isolated from the surface seawater along the coast of Xiamen Island, China.</title>
        <authorList>
            <person name="Lyu L."/>
        </authorList>
    </citation>
    <scope>NUCLEOTIDE SEQUENCE</scope>
    <source>
        <strain evidence="9">MJ17</strain>
    </source>
</reference>
<dbReference type="EMBL" id="JAEPRQ010000001">
    <property type="protein sequence ID" value="MBK4214719.1"/>
    <property type="molecule type" value="Genomic_DNA"/>
</dbReference>
<evidence type="ECO:0000313" key="10">
    <source>
        <dbReference type="Proteomes" id="UP000640485"/>
    </source>
</evidence>
<gene>
    <name evidence="9" type="ORF">JJJ17_02140</name>
</gene>